<dbReference type="SUPFAM" id="SSF69055">
    <property type="entry name" value="1-deoxy-D-xylulose-5-phosphate reductoisomerase, C-terminal domain"/>
    <property type="match status" value="1"/>
</dbReference>
<dbReference type="EMBL" id="CP008941">
    <property type="protein sequence ID" value="AIK95932.1"/>
    <property type="molecule type" value="Genomic_DNA"/>
</dbReference>
<dbReference type="InterPro" id="IPR036291">
    <property type="entry name" value="NAD(P)-bd_dom_sf"/>
</dbReference>
<keyword evidence="3 9" id="KW-0479">Metal-binding</keyword>
<organism evidence="13 14">
    <name type="scientific">Candidatus Odyssella acanthamoebae</name>
    <dbReference type="NCBI Taxonomy" id="91604"/>
    <lineage>
        <taxon>Bacteria</taxon>
        <taxon>Pseudomonadati</taxon>
        <taxon>Pseudomonadota</taxon>
        <taxon>Alphaproteobacteria</taxon>
        <taxon>Holosporales</taxon>
        <taxon>Candidatus Paracaedibacteraceae</taxon>
        <taxon>Candidatus Odyssella</taxon>
    </lineage>
</organism>
<dbReference type="SUPFAM" id="SSF55347">
    <property type="entry name" value="Glyceraldehyde-3-phosphate dehydrogenase-like, C-terminal domain"/>
    <property type="match status" value="1"/>
</dbReference>
<feature type="binding site" evidence="9">
    <location>
        <position position="200"/>
    </location>
    <ligand>
        <name>NADPH</name>
        <dbReference type="ChEBI" id="CHEBI:57783"/>
    </ligand>
</feature>
<feature type="binding site" evidence="9">
    <location>
        <position position="146"/>
    </location>
    <ligand>
        <name>1-deoxy-D-xylulose 5-phosphate</name>
        <dbReference type="ChEBI" id="CHEBI:57792"/>
    </ligand>
</feature>
<dbReference type="HOGENOM" id="CLU_035714_4_0_5"/>
<dbReference type="KEGG" id="paca:ID47_03045"/>
<dbReference type="InterPro" id="IPR013512">
    <property type="entry name" value="DXP_reductoisomerase_N"/>
</dbReference>
<evidence type="ECO:0000256" key="8">
    <source>
        <dbReference type="ARBA" id="ARBA00048543"/>
    </source>
</evidence>
<dbReference type="GO" id="GO:0051484">
    <property type="term" value="P:isopentenyl diphosphate biosynthetic process, methylerythritol 4-phosphate pathway involved in terpenoid biosynthetic process"/>
    <property type="evidence" value="ECO:0007669"/>
    <property type="project" value="TreeGrafter"/>
</dbReference>
<feature type="domain" description="1-deoxy-D-xylulose 5-phosphate reductoisomerase C-terminal" evidence="11">
    <location>
        <begin position="141"/>
        <end position="224"/>
    </location>
</feature>
<dbReference type="HAMAP" id="MF_00183">
    <property type="entry name" value="DXP_reductoisom"/>
    <property type="match status" value="1"/>
</dbReference>
<evidence type="ECO:0000256" key="2">
    <source>
        <dbReference type="ARBA" id="ARBA00006825"/>
    </source>
</evidence>
<keyword evidence="5 9" id="KW-0560">Oxidoreductase</keyword>
<feature type="binding site" evidence="9">
    <location>
        <position position="38"/>
    </location>
    <ligand>
        <name>NADPH</name>
        <dbReference type="ChEBI" id="CHEBI:57783"/>
    </ligand>
</feature>
<feature type="binding site" evidence="9">
    <location>
        <position position="119"/>
    </location>
    <ligand>
        <name>NADPH</name>
        <dbReference type="ChEBI" id="CHEBI:57783"/>
    </ligand>
</feature>
<evidence type="ECO:0000256" key="4">
    <source>
        <dbReference type="ARBA" id="ARBA00022857"/>
    </source>
</evidence>
<feature type="binding site" evidence="9">
    <location>
        <position position="121"/>
    </location>
    <ligand>
        <name>NADPH</name>
        <dbReference type="ChEBI" id="CHEBI:57783"/>
    </ligand>
</feature>
<feature type="binding site" evidence="9">
    <location>
        <position position="145"/>
    </location>
    <ligand>
        <name>Mn(2+)</name>
        <dbReference type="ChEBI" id="CHEBI:29035"/>
    </ligand>
</feature>
<dbReference type="PIRSF" id="PIRSF006205">
    <property type="entry name" value="Dxp_reductismrs"/>
    <property type="match status" value="1"/>
</dbReference>
<protein>
    <recommendedName>
        <fullName evidence="9">1-deoxy-D-xylulose 5-phosphate reductoisomerase</fullName>
        <shortName evidence="9">DXP reductoisomerase</shortName>
        <ecNumber evidence="9">1.1.1.267</ecNumber>
    </recommendedName>
    <alternativeName>
        <fullName evidence="9">1-deoxyxylulose-5-phosphate reductoisomerase</fullName>
    </alternativeName>
    <alternativeName>
        <fullName evidence="9">2-C-methyl-D-erythritol 4-phosphate synthase</fullName>
    </alternativeName>
</protein>
<evidence type="ECO:0000256" key="7">
    <source>
        <dbReference type="ARBA" id="ARBA00023229"/>
    </source>
</evidence>
<dbReference type="Proteomes" id="UP000028926">
    <property type="component" value="Chromosome"/>
</dbReference>
<dbReference type="GO" id="GO:0030145">
    <property type="term" value="F:manganese ion binding"/>
    <property type="evidence" value="ECO:0007669"/>
    <property type="project" value="TreeGrafter"/>
</dbReference>
<dbReference type="eggNOG" id="COG0743">
    <property type="taxonomic scope" value="Bacteria"/>
</dbReference>
<keyword evidence="14" id="KW-1185">Reference proteome</keyword>
<dbReference type="GO" id="GO:0030604">
    <property type="term" value="F:1-deoxy-D-xylulose-5-phosphate reductoisomerase activity"/>
    <property type="evidence" value="ECO:0007669"/>
    <property type="project" value="UniProtKB-UniRule"/>
</dbReference>
<dbReference type="NCBIfam" id="TIGR00243">
    <property type="entry name" value="Dxr"/>
    <property type="match status" value="1"/>
</dbReference>
<evidence type="ECO:0000313" key="13">
    <source>
        <dbReference type="EMBL" id="AIK95932.1"/>
    </source>
</evidence>
<evidence type="ECO:0000259" key="11">
    <source>
        <dbReference type="Pfam" id="PF08436"/>
    </source>
</evidence>
<gene>
    <name evidence="9" type="primary">dxr</name>
    <name evidence="13" type="ORF">ID47_03045</name>
</gene>
<dbReference type="OrthoDB" id="9806546at2"/>
<feature type="binding site" evidence="9">
    <location>
        <position position="216"/>
    </location>
    <ligand>
        <name>Mn(2+)</name>
        <dbReference type="ChEBI" id="CHEBI:29035"/>
    </ligand>
</feature>
<evidence type="ECO:0000256" key="1">
    <source>
        <dbReference type="ARBA" id="ARBA00005094"/>
    </source>
</evidence>
<feature type="binding site" evidence="9">
    <location>
        <position position="36"/>
    </location>
    <ligand>
        <name>NADPH</name>
        <dbReference type="ChEBI" id="CHEBI:57783"/>
    </ligand>
</feature>
<evidence type="ECO:0000256" key="5">
    <source>
        <dbReference type="ARBA" id="ARBA00023002"/>
    </source>
</evidence>
<feature type="domain" description="1-deoxy-D-xylulose 5-phosphate reductoisomerase N-terminal" evidence="10">
    <location>
        <begin position="4"/>
        <end position="127"/>
    </location>
</feature>
<comment type="pathway">
    <text evidence="1 9">Isoprenoid biosynthesis; isopentenyl diphosphate biosynthesis via DXP pathway; isopentenyl diphosphate from 1-deoxy-D-xylulose 5-phosphate: step 1/6.</text>
</comment>
<dbReference type="InterPro" id="IPR036169">
    <property type="entry name" value="DXPR_C_sf"/>
</dbReference>
<dbReference type="Gene3D" id="3.40.50.720">
    <property type="entry name" value="NAD(P)-binding Rossmann-like Domain"/>
    <property type="match status" value="1"/>
</dbReference>
<dbReference type="FunFam" id="3.40.50.720:FF:000045">
    <property type="entry name" value="1-deoxy-D-xylulose 5-phosphate reductoisomerase"/>
    <property type="match status" value="1"/>
</dbReference>
<reference evidence="13 14" key="1">
    <citation type="submission" date="2014-07" db="EMBL/GenBank/DDBJ databases">
        <title>Comparative genomic insights into amoeba endosymbionts belonging to the families of Holosporaceae and Candidatus Midichloriaceae within Rickettsiales.</title>
        <authorList>
            <person name="Wang Z."/>
            <person name="Wu M."/>
        </authorList>
    </citation>
    <scope>NUCLEOTIDE SEQUENCE [LARGE SCALE GENOMIC DNA]</scope>
    <source>
        <strain evidence="13">PRA3</strain>
    </source>
</reference>
<comment type="caution">
    <text evidence="9">Lacks conserved residue(s) required for the propagation of feature annotation.</text>
</comment>
<accession>A0A077ARZ4</accession>
<proteinExistence type="inferred from homology"/>
<feature type="binding site" evidence="9">
    <location>
        <position position="120"/>
    </location>
    <ligand>
        <name>1-deoxy-D-xylulose 5-phosphate</name>
        <dbReference type="ChEBI" id="CHEBI:57792"/>
    </ligand>
</feature>
<feature type="binding site" evidence="9">
    <location>
        <position position="207"/>
    </location>
    <ligand>
        <name>1-deoxy-D-xylulose 5-phosphate</name>
        <dbReference type="ChEBI" id="CHEBI:57792"/>
    </ligand>
</feature>
<evidence type="ECO:0000259" key="10">
    <source>
        <dbReference type="Pfam" id="PF02670"/>
    </source>
</evidence>
<evidence type="ECO:0000256" key="6">
    <source>
        <dbReference type="ARBA" id="ARBA00023211"/>
    </source>
</evidence>
<dbReference type="Pfam" id="PF02670">
    <property type="entry name" value="DXP_reductoisom"/>
    <property type="match status" value="1"/>
</dbReference>
<feature type="binding site" evidence="9">
    <location>
        <position position="13"/>
    </location>
    <ligand>
        <name>NADPH</name>
        <dbReference type="ChEBI" id="CHEBI:57783"/>
    </ligand>
</feature>
<dbReference type="PANTHER" id="PTHR30525:SF0">
    <property type="entry name" value="1-DEOXY-D-XYLULOSE 5-PHOSPHATE REDUCTOISOMERASE, CHLOROPLASTIC"/>
    <property type="match status" value="1"/>
</dbReference>
<dbReference type="InterPro" id="IPR013644">
    <property type="entry name" value="DXP_reductoisomerase_C"/>
</dbReference>
<feature type="binding site" evidence="9">
    <location>
        <position position="212"/>
    </location>
    <ligand>
        <name>1-deoxy-D-xylulose 5-phosphate</name>
        <dbReference type="ChEBI" id="CHEBI:57792"/>
    </ligand>
</feature>
<dbReference type="RefSeq" id="WP_038463626.1">
    <property type="nucleotide sequence ID" value="NZ_CP008941.1"/>
</dbReference>
<dbReference type="GO" id="GO:0070402">
    <property type="term" value="F:NADPH binding"/>
    <property type="evidence" value="ECO:0007669"/>
    <property type="project" value="InterPro"/>
</dbReference>
<dbReference type="UniPathway" id="UPA00056">
    <property type="reaction ID" value="UER00092"/>
</dbReference>
<comment type="similarity">
    <text evidence="2 9">Belongs to the DXR family.</text>
</comment>
<evidence type="ECO:0000259" key="12">
    <source>
        <dbReference type="Pfam" id="PF13288"/>
    </source>
</evidence>
<dbReference type="Gene3D" id="1.10.1740.10">
    <property type="match status" value="1"/>
</dbReference>
<feature type="binding site" evidence="9">
    <location>
        <position position="194"/>
    </location>
    <ligand>
        <name>1-deoxy-D-xylulose 5-phosphate</name>
        <dbReference type="ChEBI" id="CHEBI:57792"/>
    </ligand>
</feature>
<dbReference type="AlphaFoldDB" id="A0A077ARZ4"/>
<feature type="binding site" evidence="9">
    <location>
        <position position="216"/>
    </location>
    <ligand>
        <name>1-deoxy-D-xylulose 5-phosphate</name>
        <dbReference type="ChEBI" id="CHEBI:57792"/>
    </ligand>
</feature>
<feature type="binding site" evidence="9">
    <location>
        <position position="11"/>
    </location>
    <ligand>
        <name>NADPH</name>
        <dbReference type="ChEBI" id="CHEBI:57783"/>
    </ligand>
</feature>
<feature type="binding site" evidence="9">
    <location>
        <position position="147"/>
    </location>
    <ligand>
        <name>Mn(2+)</name>
        <dbReference type="ChEBI" id="CHEBI:29035"/>
    </ligand>
</feature>
<name>A0A077ARZ4_9PROT</name>
<keyword evidence="9" id="KW-0460">Magnesium</keyword>
<dbReference type="InterPro" id="IPR003821">
    <property type="entry name" value="DXP_reductoisomerase"/>
</dbReference>
<dbReference type="SUPFAM" id="SSF51735">
    <property type="entry name" value="NAD(P)-binding Rossmann-fold domains"/>
    <property type="match status" value="1"/>
</dbReference>
<dbReference type="EC" id="1.1.1.267" evidence="9"/>
<comment type="catalytic activity">
    <reaction evidence="8">
        <text>2-C-methyl-D-erythritol 4-phosphate + NADP(+) = 1-deoxy-D-xylulose 5-phosphate + NADPH + H(+)</text>
        <dbReference type="Rhea" id="RHEA:13717"/>
        <dbReference type="ChEBI" id="CHEBI:15378"/>
        <dbReference type="ChEBI" id="CHEBI:57783"/>
        <dbReference type="ChEBI" id="CHEBI:57792"/>
        <dbReference type="ChEBI" id="CHEBI:58262"/>
        <dbReference type="ChEBI" id="CHEBI:58349"/>
        <dbReference type="EC" id="1.1.1.267"/>
    </reaction>
    <physiologicalReaction direction="right-to-left" evidence="8">
        <dbReference type="Rhea" id="RHEA:13719"/>
    </physiologicalReaction>
</comment>
<feature type="binding site" evidence="9">
    <location>
        <position position="171"/>
    </location>
    <ligand>
        <name>1-deoxy-D-xylulose 5-phosphate</name>
        <dbReference type="ChEBI" id="CHEBI:57792"/>
    </ligand>
</feature>
<dbReference type="Pfam" id="PF08436">
    <property type="entry name" value="DXP_redisom_C"/>
    <property type="match status" value="1"/>
</dbReference>
<dbReference type="Pfam" id="PF13288">
    <property type="entry name" value="DXPR_C"/>
    <property type="match status" value="1"/>
</dbReference>
<dbReference type="InterPro" id="IPR026877">
    <property type="entry name" value="DXPR_C"/>
</dbReference>
<dbReference type="STRING" id="91604.ID47_03045"/>
<comment type="function">
    <text evidence="9">Catalyzes the NADPH-dependent rearrangement and reduction of 1-deoxy-D-xylulose-5-phosphate (DXP) to 2-C-methyl-D-erythritol 4-phosphate (MEP).</text>
</comment>
<sequence length="374" mass="40882">MRTIAIHGATGSIGLNAVDIIQRHPDRFRAKVLIGGSNVSKLVEVAKQTSAEHVAIADLSSYKDLKQYLPGVQIYGGETGILEAACIDVDMCLAAITGASGILPTYKALAHCNYLALANKESIVAGGEQILAEASTQNTKILPVDSEHSGLYQIFEESHRSALTHVTITASGGPFRSLPKNQFHTITKEMALKHPNWMMGPKNTIDSATLMNKGLEYIEAALLFKLAPDKIKIVVHPQSIVHALSSYQDGATLAHLGMPDMRAPISYALAWPERIKTPVPPLNLATLGSLTFEEPDYDRFPCLRIAENVMRSSQAARIVMNAADEIAFQKLMANEIHFTEIPAIIQNYLDTFLFPEINSIEDVIALDKICRLKL</sequence>
<comment type="cofactor">
    <cofactor evidence="9">
        <name>Mg(2+)</name>
        <dbReference type="ChEBI" id="CHEBI:18420"/>
    </cofactor>
    <cofactor evidence="9">
        <name>Mn(2+)</name>
        <dbReference type="ChEBI" id="CHEBI:29035"/>
    </cofactor>
</comment>
<keyword evidence="4 9" id="KW-0521">NADP</keyword>
<keyword evidence="7 9" id="KW-0414">Isoprene biosynthesis</keyword>
<feature type="domain" description="DXP reductoisomerase C-terminal" evidence="12">
    <location>
        <begin position="256"/>
        <end position="371"/>
    </location>
</feature>
<keyword evidence="6 9" id="KW-0464">Manganese</keyword>
<evidence type="ECO:0000313" key="14">
    <source>
        <dbReference type="Proteomes" id="UP000028926"/>
    </source>
</evidence>
<feature type="binding site" evidence="9">
    <location>
        <position position="213"/>
    </location>
    <ligand>
        <name>1-deoxy-D-xylulose 5-phosphate</name>
        <dbReference type="ChEBI" id="CHEBI:57792"/>
    </ligand>
</feature>
<evidence type="ECO:0000256" key="9">
    <source>
        <dbReference type="HAMAP-Rule" id="MF_00183"/>
    </source>
</evidence>
<dbReference type="PANTHER" id="PTHR30525">
    <property type="entry name" value="1-DEOXY-D-XYLULOSE 5-PHOSPHATE REDUCTOISOMERASE"/>
    <property type="match status" value="1"/>
</dbReference>
<feature type="binding site" evidence="9">
    <location>
        <position position="10"/>
    </location>
    <ligand>
        <name>NADPH</name>
        <dbReference type="ChEBI" id="CHEBI:57783"/>
    </ligand>
</feature>
<evidence type="ECO:0000256" key="3">
    <source>
        <dbReference type="ARBA" id="ARBA00022723"/>
    </source>
</evidence>
<feature type="binding site" evidence="9">
    <location>
        <position position="12"/>
    </location>
    <ligand>
        <name>NADPH</name>
        <dbReference type="ChEBI" id="CHEBI:57783"/>
    </ligand>
</feature>
<feature type="binding site" evidence="9">
    <location>
        <position position="147"/>
    </location>
    <ligand>
        <name>1-deoxy-D-xylulose 5-phosphate</name>
        <dbReference type="ChEBI" id="CHEBI:57792"/>
    </ligand>
</feature>